<dbReference type="GO" id="GO:0015628">
    <property type="term" value="P:protein secretion by the type II secretion system"/>
    <property type="evidence" value="ECO:0007669"/>
    <property type="project" value="InterPro"/>
</dbReference>
<dbReference type="PANTHER" id="PTHR30093:SF44">
    <property type="entry name" value="TYPE II SECRETION SYSTEM CORE PROTEIN G"/>
    <property type="match status" value="1"/>
</dbReference>
<evidence type="ECO:0000256" key="6">
    <source>
        <dbReference type="SAM" id="Phobius"/>
    </source>
</evidence>
<gene>
    <name evidence="7" type="primary">xcpT_2</name>
    <name evidence="7" type="ORF">C1752_03602</name>
</gene>
<dbReference type="Gene3D" id="3.30.700.10">
    <property type="entry name" value="Glycoprotein, Type 4 Pilin"/>
    <property type="match status" value="1"/>
</dbReference>
<evidence type="ECO:0000256" key="1">
    <source>
        <dbReference type="ARBA" id="ARBA00004167"/>
    </source>
</evidence>
<dbReference type="SUPFAM" id="SSF54523">
    <property type="entry name" value="Pili subunits"/>
    <property type="match status" value="1"/>
</dbReference>
<keyword evidence="2" id="KW-0488">Methylation</keyword>
<proteinExistence type="predicted"/>
<dbReference type="GO" id="GO:0015627">
    <property type="term" value="C:type II protein secretion system complex"/>
    <property type="evidence" value="ECO:0007669"/>
    <property type="project" value="InterPro"/>
</dbReference>
<dbReference type="InterPro" id="IPR012902">
    <property type="entry name" value="N_methyl_site"/>
</dbReference>
<dbReference type="RefSeq" id="WP_110987014.1">
    <property type="nucleotide sequence ID" value="NZ_CAWNWM010000010.1"/>
</dbReference>
<keyword evidence="8" id="KW-1185">Reference proteome</keyword>
<dbReference type="AlphaFoldDB" id="A0A2W1JNN1"/>
<organism evidence="7 8">
    <name type="scientific">Acaryochloris thomasi RCC1774</name>
    <dbReference type="NCBI Taxonomy" id="1764569"/>
    <lineage>
        <taxon>Bacteria</taxon>
        <taxon>Bacillati</taxon>
        <taxon>Cyanobacteriota</taxon>
        <taxon>Cyanophyceae</taxon>
        <taxon>Acaryochloridales</taxon>
        <taxon>Acaryochloridaceae</taxon>
        <taxon>Acaryochloris</taxon>
        <taxon>Acaryochloris thomasi</taxon>
    </lineage>
</organism>
<keyword evidence="4 6" id="KW-1133">Transmembrane helix</keyword>
<sequence length="170" mass="17736">MKSTFTAKYLQHLTSKKKNNEGFTLIELLVVIIIVGVLAAIALPSFLNQIGKARGSEAKSTLGTINRSQQAYRLENNTFATATGTLDARITEKFYNVGVTAAGVNTTFAAHTAAAVNGDLKSYGSAVSQAADGTSFSQIVCETEANTQTAPAVTSTAAGHCATLNSKSVE</sequence>
<evidence type="ECO:0000313" key="7">
    <source>
        <dbReference type="EMBL" id="PZD72482.1"/>
    </source>
</evidence>
<dbReference type="GO" id="GO:0016020">
    <property type="term" value="C:membrane"/>
    <property type="evidence" value="ECO:0007669"/>
    <property type="project" value="UniProtKB-SubCell"/>
</dbReference>
<accession>A0A2W1JNN1</accession>
<dbReference type="Proteomes" id="UP000248857">
    <property type="component" value="Unassembled WGS sequence"/>
</dbReference>
<dbReference type="EMBL" id="PQWO01000010">
    <property type="protein sequence ID" value="PZD72482.1"/>
    <property type="molecule type" value="Genomic_DNA"/>
</dbReference>
<evidence type="ECO:0000313" key="8">
    <source>
        <dbReference type="Proteomes" id="UP000248857"/>
    </source>
</evidence>
<name>A0A2W1JNN1_9CYAN</name>
<feature type="transmembrane region" description="Helical" evidence="6">
    <location>
        <begin position="23"/>
        <end position="47"/>
    </location>
</feature>
<dbReference type="Pfam" id="PF07963">
    <property type="entry name" value="N_methyl"/>
    <property type="match status" value="1"/>
</dbReference>
<comment type="caution">
    <text evidence="7">The sequence shown here is derived from an EMBL/GenBank/DDBJ whole genome shotgun (WGS) entry which is preliminary data.</text>
</comment>
<protein>
    <submittedName>
        <fullName evidence="7">Type II secretion system protein G</fullName>
    </submittedName>
</protein>
<keyword evidence="5 6" id="KW-0472">Membrane</keyword>
<evidence type="ECO:0000256" key="2">
    <source>
        <dbReference type="ARBA" id="ARBA00022481"/>
    </source>
</evidence>
<reference evidence="7 8" key="1">
    <citation type="journal article" date="2018" name="Sci. Rep.">
        <title>A novel species of the marine cyanobacterium Acaryochloris with a unique pigment content and lifestyle.</title>
        <authorList>
            <person name="Partensky F."/>
            <person name="Six C."/>
            <person name="Ratin M."/>
            <person name="Garczarek L."/>
            <person name="Vaulot D."/>
            <person name="Probert I."/>
            <person name="Calteau A."/>
            <person name="Gourvil P."/>
            <person name="Marie D."/>
            <person name="Grebert T."/>
            <person name="Bouchier C."/>
            <person name="Le Panse S."/>
            <person name="Gachenot M."/>
            <person name="Rodriguez F."/>
            <person name="Garrido J.L."/>
        </authorList>
    </citation>
    <scope>NUCLEOTIDE SEQUENCE [LARGE SCALE GENOMIC DNA]</scope>
    <source>
        <strain evidence="7 8">RCC1774</strain>
    </source>
</reference>
<dbReference type="PROSITE" id="PS00409">
    <property type="entry name" value="PROKAR_NTER_METHYL"/>
    <property type="match status" value="1"/>
</dbReference>
<dbReference type="InterPro" id="IPR031975">
    <property type="entry name" value="Pilin_GH"/>
</dbReference>
<evidence type="ECO:0000256" key="4">
    <source>
        <dbReference type="ARBA" id="ARBA00022989"/>
    </source>
</evidence>
<evidence type="ECO:0000256" key="3">
    <source>
        <dbReference type="ARBA" id="ARBA00022692"/>
    </source>
</evidence>
<dbReference type="PRINTS" id="PR00813">
    <property type="entry name" value="BCTERIALGSPG"/>
</dbReference>
<dbReference type="InterPro" id="IPR045584">
    <property type="entry name" value="Pilin-like"/>
</dbReference>
<dbReference type="PANTHER" id="PTHR30093">
    <property type="entry name" value="GENERAL SECRETION PATHWAY PROTEIN G"/>
    <property type="match status" value="1"/>
</dbReference>
<evidence type="ECO:0000256" key="5">
    <source>
        <dbReference type="ARBA" id="ARBA00023136"/>
    </source>
</evidence>
<keyword evidence="3 6" id="KW-0812">Transmembrane</keyword>
<dbReference type="NCBIfam" id="TIGR02532">
    <property type="entry name" value="IV_pilin_GFxxxE"/>
    <property type="match status" value="1"/>
</dbReference>
<dbReference type="OrthoDB" id="467711at2"/>
<dbReference type="InterPro" id="IPR000983">
    <property type="entry name" value="Bac_GSPG_pilin"/>
</dbReference>
<comment type="subcellular location">
    <subcellularLocation>
        <location evidence="1">Membrane</location>
        <topology evidence="1">Single-pass membrane protein</topology>
    </subcellularLocation>
</comment>
<dbReference type="Pfam" id="PF16734">
    <property type="entry name" value="Pilin_GH"/>
    <property type="match status" value="1"/>
</dbReference>